<name>A0A8S1GZH3_9PELO</name>
<reference evidence="2" key="1">
    <citation type="submission" date="2020-10" db="EMBL/GenBank/DDBJ databases">
        <authorList>
            <person name="Kikuchi T."/>
        </authorList>
    </citation>
    <scope>NUCLEOTIDE SEQUENCE</scope>
    <source>
        <strain evidence="2">NKZ352</strain>
    </source>
</reference>
<accession>A0A8S1GZH3</accession>
<dbReference type="Pfam" id="PF13405">
    <property type="entry name" value="EF-hand_6"/>
    <property type="match status" value="1"/>
</dbReference>
<protein>
    <recommendedName>
        <fullName evidence="1">EF-hand domain-containing protein</fullName>
    </recommendedName>
</protein>
<comment type="caution">
    <text evidence="2">The sequence shown here is derived from an EMBL/GenBank/DDBJ whole genome shotgun (WGS) entry which is preliminary data.</text>
</comment>
<dbReference type="GO" id="GO:0005509">
    <property type="term" value="F:calcium ion binding"/>
    <property type="evidence" value="ECO:0007669"/>
    <property type="project" value="InterPro"/>
</dbReference>
<dbReference type="InterPro" id="IPR002048">
    <property type="entry name" value="EF_hand_dom"/>
</dbReference>
<sequence length="124" mass="14461">MDREDPIMCPSLEAFSVWPLAVTTASDSPRYEHIIVVGDMDEKPPRIPNPLTDIEHSSWIRIFRAFDTDHDGLIEVEQMQKTIREATFSFGFDHYELQNMSLFLEMRQGAPINFQDFCYMVQNT</sequence>
<dbReference type="AlphaFoldDB" id="A0A8S1GZH3"/>
<evidence type="ECO:0000313" key="3">
    <source>
        <dbReference type="Proteomes" id="UP000835052"/>
    </source>
</evidence>
<dbReference type="EMBL" id="CAJGYM010000008">
    <property type="protein sequence ID" value="CAD6188557.1"/>
    <property type="molecule type" value="Genomic_DNA"/>
</dbReference>
<keyword evidence="3" id="KW-1185">Reference proteome</keyword>
<dbReference type="OrthoDB" id="418595at2759"/>
<dbReference type="PROSITE" id="PS50222">
    <property type="entry name" value="EF_HAND_2"/>
    <property type="match status" value="1"/>
</dbReference>
<evidence type="ECO:0000313" key="2">
    <source>
        <dbReference type="EMBL" id="CAD6188557.1"/>
    </source>
</evidence>
<gene>
    <name evidence="2" type="ORF">CAUJ_LOCUS4476</name>
</gene>
<dbReference type="SUPFAM" id="SSF47473">
    <property type="entry name" value="EF-hand"/>
    <property type="match status" value="1"/>
</dbReference>
<organism evidence="2 3">
    <name type="scientific">Caenorhabditis auriculariae</name>
    <dbReference type="NCBI Taxonomy" id="2777116"/>
    <lineage>
        <taxon>Eukaryota</taxon>
        <taxon>Metazoa</taxon>
        <taxon>Ecdysozoa</taxon>
        <taxon>Nematoda</taxon>
        <taxon>Chromadorea</taxon>
        <taxon>Rhabditida</taxon>
        <taxon>Rhabditina</taxon>
        <taxon>Rhabditomorpha</taxon>
        <taxon>Rhabditoidea</taxon>
        <taxon>Rhabditidae</taxon>
        <taxon>Peloderinae</taxon>
        <taxon>Caenorhabditis</taxon>
    </lineage>
</organism>
<proteinExistence type="predicted"/>
<dbReference type="Proteomes" id="UP000835052">
    <property type="component" value="Unassembled WGS sequence"/>
</dbReference>
<evidence type="ECO:0000259" key="1">
    <source>
        <dbReference type="PROSITE" id="PS50222"/>
    </source>
</evidence>
<dbReference type="Gene3D" id="1.10.238.10">
    <property type="entry name" value="EF-hand"/>
    <property type="match status" value="1"/>
</dbReference>
<feature type="domain" description="EF-hand" evidence="1">
    <location>
        <begin position="54"/>
        <end position="89"/>
    </location>
</feature>
<dbReference type="InterPro" id="IPR011992">
    <property type="entry name" value="EF-hand-dom_pair"/>
</dbReference>